<dbReference type="AlphaFoldDB" id="D7FYK7"/>
<name>D7FYK7_ECTSI</name>
<dbReference type="OrthoDB" id="429671at2759"/>
<evidence type="ECO:0000256" key="1">
    <source>
        <dbReference type="SAM" id="Phobius"/>
    </source>
</evidence>
<dbReference type="EMBL" id="FN648538">
    <property type="protein sequence ID" value="CBJ32549.1"/>
    <property type="molecule type" value="Genomic_DNA"/>
</dbReference>
<keyword evidence="1" id="KW-0812">Transmembrane</keyword>
<dbReference type="InterPro" id="IPR038765">
    <property type="entry name" value="Papain-like_cys_pep_sf"/>
</dbReference>
<dbReference type="Proteomes" id="UP000002630">
    <property type="component" value="Linkage Group LG15"/>
</dbReference>
<dbReference type="InParanoid" id="D7FYK7"/>
<evidence type="ECO:0000313" key="3">
    <source>
        <dbReference type="Proteomes" id="UP000002630"/>
    </source>
</evidence>
<sequence length="130" mass="14560">MKTCRTTRSWRRRHRRRGIKNGSNYCYLNASIQMLLALPGVRTMVFQSMSGMVPGNDVDTNNTCPTKEDVMKVIMAAKRFTERGGTRADGDTVLMAKRITVHVLGWAFKHTTNERASSGTRLGSTRGNHA</sequence>
<evidence type="ECO:0000313" key="2">
    <source>
        <dbReference type="EMBL" id="CBJ32549.1"/>
    </source>
</evidence>
<organism evidence="2 3">
    <name type="scientific">Ectocarpus siliculosus</name>
    <name type="common">Brown alga</name>
    <name type="synonym">Conferva siliculosa</name>
    <dbReference type="NCBI Taxonomy" id="2880"/>
    <lineage>
        <taxon>Eukaryota</taxon>
        <taxon>Sar</taxon>
        <taxon>Stramenopiles</taxon>
        <taxon>Ochrophyta</taxon>
        <taxon>PX clade</taxon>
        <taxon>Phaeophyceae</taxon>
        <taxon>Ectocarpales</taxon>
        <taxon>Ectocarpaceae</taxon>
        <taxon>Ectocarpus</taxon>
    </lineage>
</organism>
<gene>
    <name evidence="2" type="ORF">Esi_0346_0025</name>
</gene>
<dbReference type="EMBL" id="FN649740">
    <property type="protein sequence ID" value="CBJ32549.1"/>
    <property type="molecule type" value="Genomic_DNA"/>
</dbReference>
<proteinExistence type="predicted"/>
<keyword evidence="1" id="KW-1133">Transmembrane helix</keyword>
<protein>
    <submittedName>
        <fullName evidence="2">Uncharacterized protein</fullName>
    </submittedName>
</protein>
<keyword evidence="1" id="KW-0472">Membrane</keyword>
<keyword evidence="3" id="KW-1185">Reference proteome</keyword>
<accession>D7FYK7</accession>
<dbReference type="SUPFAM" id="SSF54001">
    <property type="entry name" value="Cysteine proteinases"/>
    <property type="match status" value="1"/>
</dbReference>
<dbReference type="Gene3D" id="3.90.70.10">
    <property type="entry name" value="Cysteine proteinases"/>
    <property type="match status" value="1"/>
</dbReference>
<feature type="transmembrane region" description="Helical" evidence="1">
    <location>
        <begin position="21"/>
        <end position="41"/>
    </location>
</feature>
<reference evidence="2 3" key="1">
    <citation type="journal article" date="2010" name="Nature">
        <title>The Ectocarpus genome and the independent evolution of multicellularity in brown algae.</title>
        <authorList>
            <person name="Cock J.M."/>
            <person name="Sterck L."/>
            <person name="Rouze P."/>
            <person name="Scornet D."/>
            <person name="Allen A.E."/>
            <person name="Amoutzias G."/>
            <person name="Anthouard V."/>
            <person name="Artiguenave F."/>
            <person name="Aury J.M."/>
            <person name="Badger J.H."/>
            <person name="Beszteri B."/>
            <person name="Billiau K."/>
            <person name="Bonnet E."/>
            <person name="Bothwell J.H."/>
            <person name="Bowler C."/>
            <person name="Boyen C."/>
            <person name="Brownlee C."/>
            <person name="Carrano C.J."/>
            <person name="Charrier B."/>
            <person name="Cho G.Y."/>
            <person name="Coelho S.M."/>
            <person name="Collen J."/>
            <person name="Corre E."/>
            <person name="Da Silva C."/>
            <person name="Delage L."/>
            <person name="Delaroque N."/>
            <person name="Dittami S.M."/>
            <person name="Doulbeau S."/>
            <person name="Elias M."/>
            <person name="Farnham G."/>
            <person name="Gachon C.M."/>
            <person name="Gschloessl B."/>
            <person name="Heesch S."/>
            <person name="Jabbari K."/>
            <person name="Jubin C."/>
            <person name="Kawai H."/>
            <person name="Kimura K."/>
            <person name="Kloareg B."/>
            <person name="Kupper F.C."/>
            <person name="Lang D."/>
            <person name="Le Bail A."/>
            <person name="Leblanc C."/>
            <person name="Lerouge P."/>
            <person name="Lohr M."/>
            <person name="Lopez P.J."/>
            <person name="Martens C."/>
            <person name="Maumus F."/>
            <person name="Michel G."/>
            <person name="Miranda-Saavedra D."/>
            <person name="Morales J."/>
            <person name="Moreau H."/>
            <person name="Motomura T."/>
            <person name="Nagasato C."/>
            <person name="Napoli C.A."/>
            <person name="Nelson D.R."/>
            <person name="Nyvall-Collen P."/>
            <person name="Peters A.F."/>
            <person name="Pommier C."/>
            <person name="Potin P."/>
            <person name="Poulain J."/>
            <person name="Quesneville H."/>
            <person name="Read B."/>
            <person name="Rensing S.A."/>
            <person name="Ritter A."/>
            <person name="Rousvoal S."/>
            <person name="Samanta M."/>
            <person name="Samson G."/>
            <person name="Schroeder D.C."/>
            <person name="Segurens B."/>
            <person name="Strittmatter M."/>
            <person name="Tonon T."/>
            <person name="Tregear J.W."/>
            <person name="Valentin K."/>
            <person name="von Dassow P."/>
            <person name="Yamagishi T."/>
            <person name="Van de Peer Y."/>
            <person name="Wincker P."/>
        </authorList>
    </citation>
    <scope>NUCLEOTIDE SEQUENCE [LARGE SCALE GENOMIC DNA]</scope>
    <source>
        <strain evidence="3">Ec32 / CCAP1310/4</strain>
    </source>
</reference>